<dbReference type="Proteomes" id="UP000289152">
    <property type="component" value="Unassembled WGS sequence"/>
</dbReference>
<dbReference type="EMBL" id="SDIL01000113">
    <property type="protein sequence ID" value="RXK35976.1"/>
    <property type="molecule type" value="Genomic_DNA"/>
</dbReference>
<feature type="transmembrane region" description="Helical" evidence="4">
    <location>
        <begin position="351"/>
        <end position="372"/>
    </location>
</feature>
<feature type="transmembrane region" description="Helical" evidence="4">
    <location>
        <begin position="275"/>
        <end position="295"/>
    </location>
</feature>
<keyword evidence="4" id="KW-0812">Transmembrane</keyword>
<feature type="transmembrane region" description="Helical" evidence="4">
    <location>
        <begin position="474"/>
        <end position="492"/>
    </location>
</feature>
<dbReference type="PROSITE" id="PS50850">
    <property type="entry name" value="MFS"/>
    <property type="match status" value="1"/>
</dbReference>
<keyword evidence="4" id="KW-1133">Transmembrane helix</keyword>
<feature type="transmembrane region" description="Helical" evidence="4">
    <location>
        <begin position="219"/>
        <end position="235"/>
    </location>
</feature>
<feature type="compositionally biased region" description="Polar residues" evidence="3">
    <location>
        <begin position="34"/>
        <end position="56"/>
    </location>
</feature>
<feature type="domain" description="Major facilitator superfamily (MFS) profile" evidence="5">
    <location>
        <begin position="439"/>
        <end position="534"/>
    </location>
</feature>
<keyword evidence="7" id="KW-1185">Reference proteome</keyword>
<feature type="transmembrane region" description="Helical" evidence="4">
    <location>
        <begin position="439"/>
        <end position="462"/>
    </location>
</feature>
<dbReference type="PANTHER" id="PTHR11360">
    <property type="entry name" value="MONOCARBOXYLATE TRANSPORTER"/>
    <property type="match status" value="1"/>
</dbReference>
<feature type="transmembrane region" description="Helical" evidence="4">
    <location>
        <begin position="188"/>
        <end position="207"/>
    </location>
</feature>
<comment type="caution">
    <text evidence="6">The sequence shown here is derived from an EMBL/GenBank/DDBJ whole genome shotgun (WGS) entry which is preliminary data.</text>
</comment>
<feature type="transmembrane region" description="Helical" evidence="4">
    <location>
        <begin position="148"/>
        <end position="168"/>
    </location>
</feature>
<dbReference type="InParanoid" id="A0A4Q1BDE6"/>
<dbReference type="InterPro" id="IPR050327">
    <property type="entry name" value="Proton-linked_MCT"/>
</dbReference>
<gene>
    <name evidence="6" type="ORF">M231_06745</name>
</gene>
<dbReference type="SUPFAM" id="SSF103473">
    <property type="entry name" value="MFS general substrate transporter"/>
    <property type="match status" value="1"/>
</dbReference>
<dbReference type="PANTHER" id="PTHR11360:SF284">
    <property type="entry name" value="EG:103B4.3 PROTEIN-RELATED"/>
    <property type="match status" value="1"/>
</dbReference>
<feature type="transmembrane region" description="Helical" evidence="4">
    <location>
        <begin position="307"/>
        <end position="327"/>
    </location>
</feature>
<feature type="transmembrane region" description="Helical" evidence="4">
    <location>
        <begin position="384"/>
        <end position="403"/>
    </location>
</feature>
<evidence type="ECO:0000256" key="1">
    <source>
        <dbReference type="ARBA" id="ARBA00004141"/>
    </source>
</evidence>
<organism evidence="6 7">
    <name type="scientific">Tremella mesenterica</name>
    <name type="common">Jelly fungus</name>
    <dbReference type="NCBI Taxonomy" id="5217"/>
    <lineage>
        <taxon>Eukaryota</taxon>
        <taxon>Fungi</taxon>
        <taxon>Dikarya</taxon>
        <taxon>Basidiomycota</taxon>
        <taxon>Agaricomycotina</taxon>
        <taxon>Tremellomycetes</taxon>
        <taxon>Tremellales</taxon>
        <taxon>Tremellaceae</taxon>
        <taxon>Tremella</taxon>
    </lineage>
</organism>
<dbReference type="AlphaFoldDB" id="A0A4Q1BDE6"/>
<dbReference type="GO" id="GO:0016020">
    <property type="term" value="C:membrane"/>
    <property type="evidence" value="ECO:0007669"/>
    <property type="project" value="UniProtKB-SubCell"/>
</dbReference>
<evidence type="ECO:0000259" key="5">
    <source>
        <dbReference type="PROSITE" id="PS50850"/>
    </source>
</evidence>
<dbReference type="OrthoDB" id="6509908at2759"/>
<sequence>MYNPSSTKQATRTVKEENSSLKSYHSSDVHHPSYSKSSEDSTQIEIIEQNHCSKMTNSDRTREEPDDSQSSNHEKIRQSSSIKTQKHTLLEEPDDFSFPSRTESRTLKAHEIERRLTREKSLLNGEKLEGTEELVGEEYDFPEGGWRAWLVVLGASHCVFGTFGFLNSWGIFQQYYEDTLFPEQSSSAIAWIGSLQYLLIYFPGLFMGRLVDSSTFYKPFYIAAIIYPVALIVNAEVKQYWQAILCQGILFGISGGILFCPVFPVIGHWFHRKRALALGICTAAGSIGGVVFPVLVKNAIPRVGFRWTMRICGFIILYCTVFASATLRSRLPPKPIQGPLINPQAFRSPPYALFSIAAFLIALGLYTPLSYIDITGTSIGLGEYSSYLVAVANAGSLAGRLLPALIADRVGPINLLIPGLLGSMATTFAWPYSTTGPSLTAIAVFNGCFQGMYVSLLGPSVSQLGDHSDLGRRVGMILSLTSLGCLIGPPVSGALLKQSGLKGVSYFAGITVLVGAIAMVGSRWYALRRLWGRI</sequence>
<dbReference type="InterPro" id="IPR020846">
    <property type="entry name" value="MFS_dom"/>
</dbReference>
<protein>
    <recommendedName>
        <fullName evidence="5">Major facilitator superfamily (MFS) profile domain-containing protein</fullName>
    </recommendedName>
</protein>
<evidence type="ECO:0000313" key="6">
    <source>
        <dbReference type="EMBL" id="RXK35976.1"/>
    </source>
</evidence>
<evidence type="ECO:0000256" key="3">
    <source>
        <dbReference type="SAM" id="MobiDB-lite"/>
    </source>
</evidence>
<reference evidence="6 7" key="1">
    <citation type="submission" date="2016-06" db="EMBL/GenBank/DDBJ databases">
        <title>Evolution of pathogenesis and genome organization in the Tremellales.</title>
        <authorList>
            <person name="Cuomo C."/>
            <person name="Litvintseva A."/>
            <person name="Heitman J."/>
            <person name="Chen Y."/>
            <person name="Sun S."/>
            <person name="Springer D."/>
            <person name="Dromer F."/>
            <person name="Young S."/>
            <person name="Zeng Q."/>
            <person name="Chapman S."/>
            <person name="Gujja S."/>
            <person name="Saif S."/>
            <person name="Birren B."/>
        </authorList>
    </citation>
    <scope>NUCLEOTIDE SEQUENCE [LARGE SCALE GENOMIC DNA]</scope>
    <source>
        <strain evidence="6 7">ATCC 28783</strain>
    </source>
</reference>
<dbReference type="GO" id="GO:0022857">
    <property type="term" value="F:transmembrane transporter activity"/>
    <property type="evidence" value="ECO:0007669"/>
    <property type="project" value="InterPro"/>
</dbReference>
<feature type="compositionally biased region" description="Basic and acidic residues" evidence="3">
    <location>
        <begin position="13"/>
        <end position="31"/>
    </location>
</feature>
<dbReference type="InterPro" id="IPR011701">
    <property type="entry name" value="MFS"/>
</dbReference>
<evidence type="ECO:0000313" key="7">
    <source>
        <dbReference type="Proteomes" id="UP000289152"/>
    </source>
</evidence>
<keyword evidence="4" id="KW-0472">Membrane</keyword>
<dbReference type="Pfam" id="PF07690">
    <property type="entry name" value="MFS_1"/>
    <property type="match status" value="1"/>
</dbReference>
<accession>A0A4Q1BDE6</accession>
<evidence type="ECO:0000256" key="2">
    <source>
        <dbReference type="ARBA" id="ARBA00006727"/>
    </source>
</evidence>
<proteinExistence type="inferred from homology"/>
<dbReference type="InterPro" id="IPR036259">
    <property type="entry name" value="MFS_trans_sf"/>
</dbReference>
<feature type="compositionally biased region" description="Polar residues" evidence="3">
    <location>
        <begin position="1"/>
        <end position="12"/>
    </location>
</feature>
<dbReference type="VEuPathDB" id="FungiDB:TREMEDRAFT_35282"/>
<comment type="subcellular location">
    <subcellularLocation>
        <location evidence="1">Membrane</location>
        <topology evidence="1">Multi-pass membrane protein</topology>
    </subcellularLocation>
</comment>
<feature type="region of interest" description="Disordered" evidence="3">
    <location>
        <begin position="1"/>
        <end position="103"/>
    </location>
</feature>
<dbReference type="Gene3D" id="1.20.1250.20">
    <property type="entry name" value="MFS general substrate transporter like domains"/>
    <property type="match status" value="1"/>
</dbReference>
<feature type="transmembrane region" description="Helical" evidence="4">
    <location>
        <begin position="415"/>
        <end position="433"/>
    </location>
</feature>
<feature type="transmembrane region" description="Helical" evidence="4">
    <location>
        <begin position="241"/>
        <end position="263"/>
    </location>
</feature>
<evidence type="ECO:0000256" key="4">
    <source>
        <dbReference type="SAM" id="Phobius"/>
    </source>
</evidence>
<feature type="transmembrane region" description="Helical" evidence="4">
    <location>
        <begin position="504"/>
        <end position="526"/>
    </location>
</feature>
<comment type="similarity">
    <text evidence="2">Belongs to the major facilitator superfamily. Monocarboxylate porter (TC 2.A.1.13) family.</text>
</comment>
<name>A0A4Q1BDE6_TREME</name>